<dbReference type="GO" id="GO:0002100">
    <property type="term" value="P:tRNA wobble adenosine to inosine editing"/>
    <property type="evidence" value="ECO:0007669"/>
    <property type="project" value="TreeGrafter"/>
</dbReference>
<accession>A0AAI9WXN3</accession>
<reference evidence="3" key="1">
    <citation type="journal article" date="2022" name="DNA Res.">
        <title>Genome analysis of five recently described species of the CUG-Ser clade uncovers Candida theae as a new hybrid lineage with pathogenic potential in the Candida parapsilosis species complex.</title>
        <authorList>
            <person name="Mixao V."/>
            <person name="Del Olmo V."/>
            <person name="Hegedusova E."/>
            <person name="Saus E."/>
            <person name="Pryszcz L."/>
            <person name="Cillingova A."/>
            <person name="Nosek J."/>
            <person name="Gabaldon T."/>
        </authorList>
    </citation>
    <scope>NUCLEOTIDE SEQUENCE</scope>
    <source>
        <strain evidence="3">CBS 10844</strain>
    </source>
</reference>
<dbReference type="InterPro" id="IPR002125">
    <property type="entry name" value="CMP_dCMP_dom"/>
</dbReference>
<keyword evidence="1" id="KW-0378">Hydrolase</keyword>
<dbReference type="EMBL" id="JAHUZD010000103">
    <property type="protein sequence ID" value="KAI3404422.2"/>
    <property type="molecule type" value="Genomic_DNA"/>
</dbReference>
<dbReference type="Gene3D" id="3.40.140.10">
    <property type="entry name" value="Cytidine Deaminase, domain 2"/>
    <property type="match status" value="1"/>
</dbReference>
<dbReference type="InterPro" id="IPR016193">
    <property type="entry name" value="Cytidine_deaminase-like"/>
</dbReference>
<comment type="caution">
    <text evidence="3">The sequence shown here is derived from an EMBL/GenBank/DDBJ whole genome shotgun (WGS) entry which is preliminary data.</text>
</comment>
<dbReference type="GO" id="GO:0005737">
    <property type="term" value="C:cytoplasm"/>
    <property type="evidence" value="ECO:0007669"/>
    <property type="project" value="TreeGrafter"/>
</dbReference>
<sequence>MAIALFIGYKALLNNETPVACIVTKGTQIISIGYNYTNNSLNGTKHAEFIAFSRLDKDKDKDKKNIDNCLDDDVDYGKLTLYVTVEPCIMCASYLRQLGIGRVIYGCSNDRFGGTGTILSVHKDSRLPNSPFQSIGGVCRTEAIQLLRNFYIQENVSAPVPKVKKNINIDEKEFPPVDTNLLQESFRALYGEQSAPVKKNQELTPIYNQGYCMSSLLTMKDLETVPFLQEELGNITEAQLQEFYTLFYDIDRNGLVVYEKSIQKYQLKRRKLDEMGIARVKN</sequence>
<dbReference type="GeneID" id="73380436"/>
<proteinExistence type="predicted"/>
<keyword evidence="4" id="KW-1185">Reference proteome</keyword>
<evidence type="ECO:0000313" key="4">
    <source>
        <dbReference type="Proteomes" id="UP001202479"/>
    </source>
</evidence>
<dbReference type="GO" id="GO:0005634">
    <property type="term" value="C:nucleus"/>
    <property type="evidence" value="ECO:0007669"/>
    <property type="project" value="TreeGrafter"/>
</dbReference>
<evidence type="ECO:0000259" key="2">
    <source>
        <dbReference type="PROSITE" id="PS51747"/>
    </source>
</evidence>
<organism evidence="3 4">
    <name type="scientific">Candida oxycetoniae</name>
    <dbReference type="NCBI Taxonomy" id="497107"/>
    <lineage>
        <taxon>Eukaryota</taxon>
        <taxon>Fungi</taxon>
        <taxon>Dikarya</taxon>
        <taxon>Ascomycota</taxon>
        <taxon>Saccharomycotina</taxon>
        <taxon>Pichiomycetes</taxon>
        <taxon>Debaryomycetaceae</taxon>
        <taxon>Candida/Lodderomyces clade</taxon>
        <taxon>Candida</taxon>
    </lineage>
</organism>
<dbReference type="CDD" id="cd01285">
    <property type="entry name" value="nucleoside_deaminase"/>
    <property type="match status" value="1"/>
</dbReference>
<dbReference type="PANTHER" id="PTHR11079">
    <property type="entry name" value="CYTOSINE DEAMINASE FAMILY MEMBER"/>
    <property type="match status" value="1"/>
</dbReference>
<dbReference type="SUPFAM" id="SSF53927">
    <property type="entry name" value="Cytidine deaminase-like"/>
    <property type="match status" value="1"/>
</dbReference>
<dbReference type="AlphaFoldDB" id="A0AAI9WXN3"/>
<evidence type="ECO:0000256" key="1">
    <source>
        <dbReference type="ARBA" id="ARBA00022801"/>
    </source>
</evidence>
<dbReference type="PANTHER" id="PTHR11079:SF149">
    <property type="entry name" value="TRNA-SPECIFIC ADENOSINE DEAMINASE 2"/>
    <property type="match status" value="1"/>
</dbReference>
<protein>
    <submittedName>
        <fullName evidence="3">TAD2</fullName>
    </submittedName>
</protein>
<dbReference type="PROSITE" id="PS51747">
    <property type="entry name" value="CYT_DCMP_DEAMINASES_2"/>
    <property type="match status" value="1"/>
</dbReference>
<dbReference type="Proteomes" id="UP001202479">
    <property type="component" value="Unassembled WGS sequence"/>
</dbReference>
<name>A0AAI9WXN3_9ASCO</name>
<feature type="domain" description="CMP/dCMP-type deaminase" evidence="2">
    <location>
        <begin position="1"/>
        <end position="117"/>
    </location>
</feature>
<dbReference type="RefSeq" id="XP_049180167.1">
    <property type="nucleotide sequence ID" value="XM_049324089.1"/>
</dbReference>
<dbReference type="GO" id="GO:0052717">
    <property type="term" value="F:tRNA-specific adenosine-34 deaminase activity"/>
    <property type="evidence" value="ECO:0007669"/>
    <property type="project" value="TreeGrafter"/>
</dbReference>
<gene>
    <name evidence="3" type="ORF">KGF56_002819</name>
</gene>
<dbReference type="Pfam" id="PF00383">
    <property type="entry name" value="dCMP_cyt_deam_1"/>
    <property type="match status" value="1"/>
</dbReference>
<evidence type="ECO:0000313" key="3">
    <source>
        <dbReference type="EMBL" id="KAI3404422.2"/>
    </source>
</evidence>